<protein>
    <submittedName>
        <fullName evidence="1">Uncharacterized protein</fullName>
    </submittedName>
</protein>
<gene>
    <name evidence="1" type="ORF">LTS18_007792</name>
</gene>
<dbReference type="EMBL" id="JAWDJW010001994">
    <property type="protein sequence ID" value="KAK3078328.1"/>
    <property type="molecule type" value="Genomic_DNA"/>
</dbReference>
<proteinExistence type="predicted"/>
<evidence type="ECO:0000313" key="2">
    <source>
        <dbReference type="Proteomes" id="UP001186974"/>
    </source>
</evidence>
<keyword evidence="2" id="KW-1185">Reference proteome</keyword>
<dbReference type="Proteomes" id="UP001186974">
    <property type="component" value="Unassembled WGS sequence"/>
</dbReference>
<evidence type="ECO:0000313" key="1">
    <source>
        <dbReference type="EMBL" id="KAK3078328.1"/>
    </source>
</evidence>
<organism evidence="1 2">
    <name type="scientific">Coniosporium uncinatum</name>
    <dbReference type="NCBI Taxonomy" id="93489"/>
    <lineage>
        <taxon>Eukaryota</taxon>
        <taxon>Fungi</taxon>
        <taxon>Dikarya</taxon>
        <taxon>Ascomycota</taxon>
        <taxon>Pezizomycotina</taxon>
        <taxon>Dothideomycetes</taxon>
        <taxon>Dothideomycetes incertae sedis</taxon>
        <taxon>Coniosporium</taxon>
    </lineage>
</organism>
<comment type="caution">
    <text evidence="1">The sequence shown here is derived from an EMBL/GenBank/DDBJ whole genome shotgun (WGS) entry which is preliminary data.</text>
</comment>
<name>A0ACC3DP74_9PEZI</name>
<sequence>MLTVHHLQRSQSERIVWLCEELGIQYDLKSYERDPKTLLGPSEIKGLTPMGGAPAITDGSITIGETTACAEYILTKHGSGKLVVKPDASNYADYLYWFHFANGTLQPNISRSMWFGFAGLGPDSDNPIVQRSLGGMQKALQVTDDRVKQNTWLAGEEFTAADVMSVFSLTTMRLFSPFSLEEYPGIVRYLERVGKREAYQKAMEKGDPGFKPLLGKEKPEPIARKL</sequence>
<accession>A0ACC3DP74</accession>
<reference evidence="1" key="1">
    <citation type="submission" date="2024-09" db="EMBL/GenBank/DDBJ databases">
        <title>Black Yeasts Isolated from many extreme environments.</title>
        <authorList>
            <person name="Coleine C."/>
            <person name="Stajich J.E."/>
            <person name="Selbmann L."/>
        </authorList>
    </citation>
    <scope>NUCLEOTIDE SEQUENCE</scope>
    <source>
        <strain evidence="1">CCFEE 5737</strain>
    </source>
</reference>